<protein>
    <submittedName>
        <fullName evidence="1">Uncharacterized protein</fullName>
    </submittedName>
</protein>
<gene>
    <name evidence="1" type="ORF">RSOLAG1IB_09785</name>
</gene>
<dbReference type="AlphaFoldDB" id="A0A0B7FY35"/>
<dbReference type="Proteomes" id="UP000059188">
    <property type="component" value="Unassembled WGS sequence"/>
</dbReference>
<keyword evidence="2" id="KW-1185">Reference proteome</keyword>
<organism evidence="1 2">
    <name type="scientific">Thanatephorus cucumeris (strain AG1-IB / isolate 7/3/14)</name>
    <name type="common">Lettuce bottom rot fungus</name>
    <name type="synonym">Rhizoctonia solani</name>
    <dbReference type="NCBI Taxonomy" id="1108050"/>
    <lineage>
        <taxon>Eukaryota</taxon>
        <taxon>Fungi</taxon>
        <taxon>Dikarya</taxon>
        <taxon>Basidiomycota</taxon>
        <taxon>Agaricomycotina</taxon>
        <taxon>Agaricomycetes</taxon>
        <taxon>Cantharellales</taxon>
        <taxon>Ceratobasidiaceae</taxon>
        <taxon>Rhizoctonia</taxon>
        <taxon>Rhizoctonia solani AG-1</taxon>
    </lineage>
</organism>
<dbReference type="OrthoDB" id="3269726at2759"/>
<sequence>MSLINSLDSISGKATRKPMVFGDKWGEGEIFAEYHKLKDKTMNKLEIRITRGFGVPHRFVLAYMRDGSICRFDRRPFDANAVTLAAETTASPKRRAADEFKYHPSSADLLQSVALTRLEVELHLPPMTDVILVFSACFSLDKDPEARRYALLEYNCYFFSWTIVMIVVRHILPFELPTATTVESRSRIRLADATKSLTTKIVDALLNLVLDTITSFRQETGTKLYPGLSKREMAVWGLPVPVVRTLMSQCLKVRLHFGLEKELQNRVQAQLEQYTPEILNHVLQNQTKVDADVKSRLWLFDLSTAFTPHFKSKALEIIWDGILDTLAQGHADMKPEVFDLNINQLPTLHRLKYRLFGKNVIQFSQIWNEALQAALPAARNAGRGISQGKSHGDMFKLAFDAGSAAALEAAKDVVARTKDSINNPKRDKMWETVWSVWKDVWETTRSNAQKEVVTLIENTLEEIVGWVAQDVVAELGNSQAQRINATIQYDVSFMPT</sequence>
<accession>A0A0B7FY35</accession>
<dbReference type="EMBL" id="LN679150">
    <property type="protein sequence ID" value="CEL61143.1"/>
    <property type="molecule type" value="Genomic_DNA"/>
</dbReference>
<evidence type="ECO:0000313" key="2">
    <source>
        <dbReference type="Proteomes" id="UP000059188"/>
    </source>
</evidence>
<reference evidence="1 2" key="1">
    <citation type="submission" date="2014-11" db="EMBL/GenBank/DDBJ databases">
        <authorList>
            <person name="Wibberg Daniel"/>
        </authorList>
    </citation>
    <scope>NUCLEOTIDE SEQUENCE [LARGE SCALE GENOMIC DNA]</scope>
    <source>
        <strain evidence="1">Rhizoctonia solani AG1-IB 7/3/14</strain>
    </source>
</reference>
<proteinExistence type="predicted"/>
<evidence type="ECO:0000313" key="1">
    <source>
        <dbReference type="EMBL" id="CEL61143.1"/>
    </source>
</evidence>
<name>A0A0B7FY35_THACB</name>